<gene>
    <name evidence="19" type="ORF">FOJ82_15580</name>
</gene>
<feature type="region of interest" description="Disordered" evidence="16">
    <location>
        <begin position="1"/>
        <end position="53"/>
    </location>
</feature>
<evidence type="ECO:0000256" key="6">
    <source>
        <dbReference type="ARBA" id="ARBA00022741"/>
    </source>
</evidence>
<dbReference type="InterPro" id="IPR036390">
    <property type="entry name" value="WH_DNA-bd_sf"/>
</dbReference>
<dbReference type="AlphaFoldDB" id="A0A553JVW5"/>
<feature type="transmembrane region" description="Helical" evidence="17">
    <location>
        <begin position="59"/>
        <end position="77"/>
    </location>
</feature>
<keyword evidence="7" id="KW-0159">Chromosome partition</keyword>
<evidence type="ECO:0000256" key="8">
    <source>
        <dbReference type="ARBA" id="ARBA00022840"/>
    </source>
</evidence>
<proteinExistence type="inferred from homology"/>
<keyword evidence="4" id="KW-0132">Cell division</keyword>
<keyword evidence="20" id="KW-1185">Reference proteome</keyword>
<keyword evidence="3" id="KW-1003">Cell membrane</keyword>
<dbReference type="CDD" id="cd01127">
    <property type="entry name" value="TrwB_TraG_TraD_VirD4"/>
    <property type="match status" value="1"/>
</dbReference>
<comment type="similarity">
    <text evidence="2">Belongs to the FtsK/SpoIIIE/SftA family.</text>
</comment>
<dbReference type="InterPro" id="IPR041027">
    <property type="entry name" value="FtsK_alpha"/>
</dbReference>
<dbReference type="Proteomes" id="UP000317638">
    <property type="component" value="Unassembled WGS sequence"/>
</dbReference>
<dbReference type="InterPro" id="IPR003593">
    <property type="entry name" value="AAA+_ATPase"/>
</dbReference>
<dbReference type="Gene3D" id="3.40.50.300">
    <property type="entry name" value="P-loop containing nucleotide triphosphate hydrolases"/>
    <property type="match status" value="1"/>
</dbReference>
<evidence type="ECO:0000256" key="2">
    <source>
        <dbReference type="ARBA" id="ARBA00006474"/>
    </source>
</evidence>
<accession>A0A553JVW5</accession>
<feature type="transmembrane region" description="Helical" evidence="17">
    <location>
        <begin position="212"/>
        <end position="233"/>
    </location>
</feature>
<comment type="function">
    <text evidence="13">Essential cell division protein that coordinates cell division and chromosome segregation. The N-terminus is involved in assembly of the cell-division machinery. The C-terminus functions as a DNA motor that moves dsDNA in an ATP-dependent manner towards the dif recombination site, which is located within the replication terminus region. Required for activation of the Xer recombinase, allowing activation of chromosome unlinking by recombination.</text>
</comment>
<sequence>MASRGTSSSRNSSTKTRSTSRAASSSKSTKTTPSKPRGGSSTRRTTARPAAKKAGPNPVLAFLGAVLGGLASGVGAIARSFGGAAEDVDPKLRRDGVGLFMLALAIVVAARLWFQLPGPVGSAIEVGVTTIFGSLGVAVPAVLFHGSWRVLRHPRDVDAAPRTGMGWTLITFGGLGLVNVAAGLPRPDDMPALRDAGGILGFLSSSLLTDLMTAWVSVPLLVILTLFGVIVVVGRPLHEIVGGIGAVLSTLVERPEGEEDERPKKGKKLKLGVDVPYDTPLVEDDAEATGGDAYDWEAAETDVLVREPEAEQPAAVKAPPGKRRDSLPPPEHTPAPARGEQLQLSGDIVYQLPQDNMLVPGSKPKARTEGSDRVVRQLTSTLGEFEIDARVTGYTRGPTVTRYEVELGSAIKVSKVTGLADNIAYAVGSNEIRILTPIPGKSAIGIEIPNTDKEVVSLGDVLRSNKARNDHHPLTVGLGKDVEGGFVVANMAKMPHLLVAGATGSGKSSFINSLITSIMMRSTPEEVRMLLVDPKRVELNQYEGIPHLVSPIITNPKKAAEALAWVVREMDMRYDDLAAFGFRHVDDFNKAVRAGQVKLPEGSERVLAPYPYLLVVVDELADLMMVAPRDVEESVVRITQLARAAGIHLVLATQRPSTDVVTGLIKANVPSRLAFATSSMTDSRVILDQPGAEKLVGKGDGLFLPMGAGKPIRVQGAWVNESEIRDVVAHITAQLAPNYREDVAAPAAEKKVVDDIGDDLELVLDAARLVVELQLGSTSMLQRKLRVGFAKAGRLMDILESRGVVGPSEGSKAREVLVKPDDLEELLVNLAEG</sequence>
<dbReference type="InterPro" id="IPR018541">
    <property type="entry name" value="Ftsk_gamma"/>
</dbReference>
<keyword evidence="10" id="KW-0238">DNA-binding</keyword>
<feature type="transmembrane region" description="Helical" evidence="17">
    <location>
        <begin position="97"/>
        <end position="114"/>
    </location>
</feature>
<evidence type="ECO:0000256" key="13">
    <source>
        <dbReference type="ARBA" id="ARBA00024986"/>
    </source>
</evidence>
<dbReference type="Pfam" id="PF01580">
    <property type="entry name" value="FtsK_SpoIIIE"/>
    <property type="match status" value="1"/>
</dbReference>
<dbReference type="SUPFAM" id="SSF52540">
    <property type="entry name" value="P-loop containing nucleoside triphosphate hydrolases"/>
    <property type="match status" value="1"/>
</dbReference>
<dbReference type="SMART" id="SM00843">
    <property type="entry name" value="Ftsk_gamma"/>
    <property type="match status" value="1"/>
</dbReference>
<dbReference type="InterPro" id="IPR027417">
    <property type="entry name" value="P-loop_NTPase"/>
</dbReference>
<evidence type="ECO:0000256" key="4">
    <source>
        <dbReference type="ARBA" id="ARBA00022618"/>
    </source>
</evidence>
<keyword evidence="9 17" id="KW-1133">Transmembrane helix</keyword>
<dbReference type="OrthoDB" id="9807790at2"/>
<evidence type="ECO:0000256" key="1">
    <source>
        <dbReference type="ARBA" id="ARBA00004651"/>
    </source>
</evidence>
<name>A0A553JVW5_9ACTN</name>
<feature type="domain" description="FtsK" evidence="18">
    <location>
        <begin position="484"/>
        <end position="684"/>
    </location>
</feature>
<evidence type="ECO:0000256" key="11">
    <source>
        <dbReference type="ARBA" id="ARBA00023136"/>
    </source>
</evidence>
<dbReference type="Gene3D" id="3.30.980.40">
    <property type="match status" value="1"/>
</dbReference>
<feature type="binding site" evidence="15">
    <location>
        <begin position="501"/>
        <end position="508"/>
    </location>
    <ligand>
        <name>ATP</name>
        <dbReference type="ChEBI" id="CHEBI:30616"/>
    </ligand>
</feature>
<keyword evidence="5 17" id="KW-0812">Transmembrane</keyword>
<dbReference type="PANTHER" id="PTHR22683:SF41">
    <property type="entry name" value="DNA TRANSLOCASE FTSK"/>
    <property type="match status" value="1"/>
</dbReference>
<dbReference type="RefSeq" id="WP_143939424.1">
    <property type="nucleotide sequence ID" value="NZ_VKKG01000008.1"/>
</dbReference>
<dbReference type="GO" id="GO:0003677">
    <property type="term" value="F:DNA binding"/>
    <property type="evidence" value="ECO:0007669"/>
    <property type="project" value="UniProtKB-KW"/>
</dbReference>
<feature type="transmembrane region" description="Helical" evidence="17">
    <location>
        <begin position="126"/>
        <end position="144"/>
    </location>
</feature>
<keyword evidence="11 17" id="KW-0472">Membrane</keyword>
<dbReference type="SUPFAM" id="SSF46785">
    <property type="entry name" value="Winged helix' DNA-binding domain"/>
    <property type="match status" value="1"/>
</dbReference>
<comment type="caution">
    <text evidence="19">The sequence shown here is derived from an EMBL/GenBank/DDBJ whole genome shotgun (WGS) entry which is preliminary data.</text>
</comment>
<dbReference type="InterPro" id="IPR050206">
    <property type="entry name" value="FtsK/SpoIIIE/SftA"/>
</dbReference>
<dbReference type="GO" id="GO:0051301">
    <property type="term" value="P:cell division"/>
    <property type="evidence" value="ECO:0007669"/>
    <property type="project" value="UniProtKB-KW"/>
</dbReference>
<keyword evidence="6 15" id="KW-0547">Nucleotide-binding</keyword>
<comment type="subunit">
    <text evidence="14">Homohexamer. Forms a ring that surrounds DNA.</text>
</comment>
<feature type="region of interest" description="Disordered" evidence="16">
    <location>
        <begin position="306"/>
        <end position="339"/>
    </location>
</feature>
<reference evidence="19 20" key="1">
    <citation type="submission" date="2019-07" db="EMBL/GenBank/DDBJ databases">
        <authorList>
            <person name="Zhou L.-Y."/>
        </authorList>
    </citation>
    <scope>NUCLEOTIDE SEQUENCE [LARGE SCALE GENOMIC DNA]</scope>
    <source>
        <strain evidence="19 20">YIM 101269</strain>
    </source>
</reference>
<dbReference type="GO" id="GO:0007059">
    <property type="term" value="P:chromosome segregation"/>
    <property type="evidence" value="ECO:0007669"/>
    <property type="project" value="UniProtKB-KW"/>
</dbReference>
<evidence type="ECO:0000256" key="14">
    <source>
        <dbReference type="ARBA" id="ARBA00025923"/>
    </source>
</evidence>
<dbReference type="InterPro" id="IPR036388">
    <property type="entry name" value="WH-like_DNA-bd_sf"/>
</dbReference>
<dbReference type="GO" id="GO:0005886">
    <property type="term" value="C:plasma membrane"/>
    <property type="evidence" value="ECO:0007669"/>
    <property type="project" value="UniProtKB-SubCell"/>
</dbReference>
<dbReference type="Pfam" id="PF17854">
    <property type="entry name" value="FtsK_alpha"/>
    <property type="match status" value="1"/>
</dbReference>
<evidence type="ECO:0000256" key="9">
    <source>
        <dbReference type="ARBA" id="ARBA00022989"/>
    </source>
</evidence>
<dbReference type="Pfam" id="PF09397">
    <property type="entry name" value="FtsK_gamma"/>
    <property type="match status" value="1"/>
</dbReference>
<dbReference type="Gene3D" id="1.10.10.10">
    <property type="entry name" value="Winged helix-like DNA-binding domain superfamily/Winged helix DNA-binding domain"/>
    <property type="match status" value="1"/>
</dbReference>
<feature type="transmembrane region" description="Helical" evidence="17">
    <location>
        <begin position="165"/>
        <end position="184"/>
    </location>
</feature>
<evidence type="ECO:0000256" key="10">
    <source>
        <dbReference type="ARBA" id="ARBA00023125"/>
    </source>
</evidence>
<evidence type="ECO:0000313" key="19">
    <source>
        <dbReference type="EMBL" id="TRY16607.1"/>
    </source>
</evidence>
<evidence type="ECO:0000256" key="17">
    <source>
        <dbReference type="SAM" id="Phobius"/>
    </source>
</evidence>
<dbReference type="InterPro" id="IPR002543">
    <property type="entry name" value="FtsK_dom"/>
</dbReference>
<keyword evidence="12" id="KW-0131">Cell cycle</keyword>
<dbReference type="GO" id="GO:0005524">
    <property type="term" value="F:ATP binding"/>
    <property type="evidence" value="ECO:0007669"/>
    <property type="project" value="UniProtKB-UniRule"/>
</dbReference>
<evidence type="ECO:0000313" key="20">
    <source>
        <dbReference type="Proteomes" id="UP000317638"/>
    </source>
</evidence>
<evidence type="ECO:0000256" key="3">
    <source>
        <dbReference type="ARBA" id="ARBA00022475"/>
    </source>
</evidence>
<evidence type="ECO:0000256" key="15">
    <source>
        <dbReference type="PROSITE-ProRule" id="PRU00289"/>
    </source>
</evidence>
<evidence type="ECO:0000256" key="7">
    <source>
        <dbReference type="ARBA" id="ARBA00022829"/>
    </source>
</evidence>
<dbReference type="PANTHER" id="PTHR22683">
    <property type="entry name" value="SPORULATION PROTEIN RELATED"/>
    <property type="match status" value="1"/>
</dbReference>
<comment type="subcellular location">
    <subcellularLocation>
        <location evidence="1">Cell membrane</location>
        <topology evidence="1">Multi-pass membrane protein</topology>
    </subcellularLocation>
</comment>
<dbReference type="PROSITE" id="PS50901">
    <property type="entry name" value="FTSK"/>
    <property type="match status" value="1"/>
</dbReference>
<keyword evidence="8 15" id="KW-0067">ATP-binding</keyword>
<evidence type="ECO:0000259" key="18">
    <source>
        <dbReference type="PROSITE" id="PS50901"/>
    </source>
</evidence>
<dbReference type="SMART" id="SM00382">
    <property type="entry name" value="AAA"/>
    <property type="match status" value="1"/>
</dbReference>
<protein>
    <submittedName>
        <fullName evidence="19">DNA translocase FtsK</fullName>
    </submittedName>
</protein>
<evidence type="ECO:0000256" key="16">
    <source>
        <dbReference type="SAM" id="MobiDB-lite"/>
    </source>
</evidence>
<organism evidence="19 20">
    <name type="scientific">Tessaracoccus rhinocerotis</name>
    <dbReference type="NCBI Taxonomy" id="1689449"/>
    <lineage>
        <taxon>Bacteria</taxon>
        <taxon>Bacillati</taxon>
        <taxon>Actinomycetota</taxon>
        <taxon>Actinomycetes</taxon>
        <taxon>Propionibacteriales</taxon>
        <taxon>Propionibacteriaceae</taxon>
        <taxon>Tessaracoccus</taxon>
    </lineage>
</organism>
<evidence type="ECO:0000256" key="5">
    <source>
        <dbReference type="ARBA" id="ARBA00022692"/>
    </source>
</evidence>
<dbReference type="Pfam" id="PF13491">
    <property type="entry name" value="FtsK_4TM"/>
    <property type="match status" value="1"/>
</dbReference>
<dbReference type="EMBL" id="VKKG01000008">
    <property type="protein sequence ID" value="TRY16607.1"/>
    <property type="molecule type" value="Genomic_DNA"/>
</dbReference>
<evidence type="ECO:0000256" key="12">
    <source>
        <dbReference type="ARBA" id="ARBA00023306"/>
    </source>
</evidence>
<dbReference type="InterPro" id="IPR025199">
    <property type="entry name" value="FtsK_4TM"/>
</dbReference>